<comment type="caution">
    <text evidence="1">The sequence shown here is derived from an EMBL/GenBank/DDBJ whole genome shotgun (WGS) entry which is preliminary data.</text>
</comment>
<feature type="non-terminal residue" evidence="1">
    <location>
        <position position="156"/>
    </location>
</feature>
<name>A0ACA9RAQ8_9GLOM</name>
<evidence type="ECO:0000313" key="2">
    <source>
        <dbReference type="Proteomes" id="UP000789525"/>
    </source>
</evidence>
<gene>
    <name evidence="1" type="ORF">ACOLOM_LOCUS14489</name>
</gene>
<protein>
    <submittedName>
        <fullName evidence="1">13027_t:CDS:1</fullName>
    </submittedName>
</protein>
<proteinExistence type="predicted"/>
<dbReference type="Proteomes" id="UP000789525">
    <property type="component" value="Unassembled WGS sequence"/>
</dbReference>
<sequence>LYNHFQKVRNVDKSEIKKLFRERLLKLLQFRGSQWEGLGIMSLNNLLQEPNLLWQPDDLIKILESVASSDQLPLLQNYLKILKFVLDQAQGLQRNLITKILLTSCTWLPKLTAVLTSRSGASKQEKNIAFVTFKIYSSIYSMIQDWSQVCEEWRKI</sequence>
<dbReference type="EMBL" id="CAJVPT010074815">
    <property type="protein sequence ID" value="CAG8784670.1"/>
    <property type="molecule type" value="Genomic_DNA"/>
</dbReference>
<feature type="non-terminal residue" evidence="1">
    <location>
        <position position="1"/>
    </location>
</feature>
<evidence type="ECO:0000313" key="1">
    <source>
        <dbReference type="EMBL" id="CAG8784670.1"/>
    </source>
</evidence>
<keyword evidence="2" id="KW-1185">Reference proteome</keyword>
<accession>A0ACA9RAQ8</accession>
<reference evidence="1" key="1">
    <citation type="submission" date="2021-06" db="EMBL/GenBank/DDBJ databases">
        <authorList>
            <person name="Kallberg Y."/>
            <person name="Tangrot J."/>
            <person name="Rosling A."/>
        </authorList>
    </citation>
    <scope>NUCLEOTIDE SEQUENCE</scope>
    <source>
        <strain evidence="1">CL356</strain>
    </source>
</reference>
<organism evidence="1 2">
    <name type="scientific">Acaulospora colombiana</name>
    <dbReference type="NCBI Taxonomy" id="27376"/>
    <lineage>
        <taxon>Eukaryota</taxon>
        <taxon>Fungi</taxon>
        <taxon>Fungi incertae sedis</taxon>
        <taxon>Mucoromycota</taxon>
        <taxon>Glomeromycotina</taxon>
        <taxon>Glomeromycetes</taxon>
        <taxon>Diversisporales</taxon>
        <taxon>Acaulosporaceae</taxon>
        <taxon>Acaulospora</taxon>
    </lineage>
</organism>